<reference evidence="20" key="3">
    <citation type="submission" date="2025-09" db="UniProtKB">
        <authorList>
            <consortium name="Ensembl"/>
        </authorList>
    </citation>
    <scope>IDENTIFICATION</scope>
</reference>
<keyword evidence="12" id="KW-0325">Glycoprotein</keyword>
<dbReference type="Proteomes" id="UP001501920">
    <property type="component" value="Chromosome 5"/>
</dbReference>
<dbReference type="InterPro" id="IPR009030">
    <property type="entry name" value="Growth_fac_rcpt_cys_sf"/>
</dbReference>
<accession>A0AAR2IKT9</accession>
<dbReference type="Gene3D" id="2.60.40.3510">
    <property type="match status" value="1"/>
</dbReference>
<dbReference type="FunFam" id="2.10.25.10:FF:000146">
    <property type="entry name" value="Putative neurogenic locus notch"/>
    <property type="match status" value="1"/>
</dbReference>
<feature type="disulfide bond" evidence="13">
    <location>
        <begin position="834"/>
        <end position="843"/>
    </location>
</feature>
<dbReference type="Pfam" id="PF25024">
    <property type="entry name" value="EGF_TEN"/>
    <property type="match status" value="1"/>
</dbReference>
<evidence type="ECO:0000259" key="19">
    <source>
        <dbReference type="PROSITE" id="PS51051"/>
    </source>
</evidence>
<dbReference type="GO" id="GO:0007219">
    <property type="term" value="P:Notch signaling pathway"/>
    <property type="evidence" value="ECO:0007669"/>
    <property type="project" value="UniProtKB-KW"/>
</dbReference>
<dbReference type="Pfam" id="PF01414">
    <property type="entry name" value="DSL"/>
    <property type="match status" value="1"/>
</dbReference>
<dbReference type="InterPro" id="IPR000742">
    <property type="entry name" value="EGF"/>
</dbReference>
<keyword evidence="21" id="KW-1185">Reference proteome</keyword>
<name>A0AAR2IKT9_PYGNA</name>
<evidence type="ECO:0000256" key="2">
    <source>
        <dbReference type="ARBA" id="ARBA00022473"/>
    </source>
</evidence>
<feature type="disulfide bond" evidence="13">
    <location>
        <begin position="796"/>
        <end position="805"/>
    </location>
</feature>
<dbReference type="FunFam" id="2.10.25.10:FF:000117">
    <property type="entry name" value="Delta-like protein"/>
    <property type="match status" value="1"/>
</dbReference>
<dbReference type="PROSITE" id="PS50026">
    <property type="entry name" value="EGF_3"/>
    <property type="match status" value="14"/>
</dbReference>
<feature type="domain" description="EGF-like" evidence="18">
    <location>
        <begin position="513"/>
        <end position="549"/>
    </location>
</feature>
<dbReference type="SUPFAM" id="SSF57184">
    <property type="entry name" value="Growth factor receptor domain"/>
    <property type="match status" value="1"/>
</dbReference>
<evidence type="ECO:0000313" key="21">
    <source>
        <dbReference type="Proteomes" id="UP001501920"/>
    </source>
</evidence>
<dbReference type="Gene3D" id="2.10.25.140">
    <property type="match status" value="1"/>
</dbReference>
<dbReference type="PROSITE" id="PS51051">
    <property type="entry name" value="DSL"/>
    <property type="match status" value="1"/>
</dbReference>
<feature type="disulfide bond" evidence="13">
    <location>
        <begin position="426"/>
        <end position="435"/>
    </location>
</feature>
<evidence type="ECO:0000256" key="1">
    <source>
        <dbReference type="ARBA" id="ARBA00004479"/>
    </source>
</evidence>
<feature type="domain" description="EGF-like" evidence="18">
    <location>
        <begin position="324"/>
        <end position="360"/>
    </location>
</feature>
<evidence type="ECO:0000256" key="4">
    <source>
        <dbReference type="ARBA" id="ARBA00022692"/>
    </source>
</evidence>
<dbReference type="GO" id="GO:0005886">
    <property type="term" value="C:plasma membrane"/>
    <property type="evidence" value="ECO:0007669"/>
    <property type="project" value="UniProtKB-ARBA"/>
</dbReference>
<keyword evidence="7" id="KW-0106">Calcium</keyword>
<dbReference type="InterPro" id="IPR018097">
    <property type="entry name" value="EGF_Ca-bd_CS"/>
</dbReference>
<dbReference type="InterPro" id="IPR056986">
    <property type="entry name" value="JAG1_1/2_dom"/>
</dbReference>
<dbReference type="PROSITE" id="PS01187">
    <property type="entry name" value="EGF_CA"/>
    <property type="match status" value="3"/>
</dbReference>
<evidence type="ECO:0000256" key="9">
    <source>
        <dbReference type="ARBA" id="ARBA00022989"/>
    </source>
</evidence>
<evidence type="ECO:0000256" key="7">
    <source>
        <dbReference type="ARBA" id="ARBA00022837"/>
    </source>
</evidence>
<feature type="disulfide bond" evidence="14">
    <location>
        <begin position="208"/>
        <end position="217"/>
    </location>
</feature>
<feature type="domain" description="EGF-like" evidence="18">
    <location>
        <begin position="438"/>
        <end position="473"/>
    </location>
</feature>
<feature type="domain" description="EGF-like" evidence="18">
    <location>
        <begin position="655"/>
        <end position="691"/>
    </location>
</feature>
<dbReference type="Ensembl" id="ENSPNAT00000050572.1">
    <property type="protein sequence ID" value="ENSPNAP00000040283.1"/>
    <property type="gene ID" value="ENSPNAG00000014479.2"/>
</dbReference>
<dbReference type="FunFam" id="2.10.25.10:FF:000095">
    <property type="entry name" value="Notch, isoform B"/>
    <property type="match status" value="1"/>
</dbReference>
<keyword evidence="6 15" id="KW-0677">Repeat</keyword>
<dbReference type="GeneTree" id="ENSGT00940000164854"/>
<feature type="disulfide bond" evidence="14">
    <location>
        <begin position="175"/>
        <end position="184"/>
    </location>
</feature>
<evidence type="ECO:0000256" key="11">
    <source>
        <dbReference type="ARBA" id="ARBA00023157"/>
    </source>
</evidence>
<dbReference type="InterPro" id="IPR026219">
    <property type="entry name" value="Jagged/Serrate"/>
</dbReference>
<protein>
    <recommendedName>
        <fullName evidence="15">Delta-like protein</fullName>
    </recommendedName>
</protein>
<dbReference type="PROSITE" id="PS01186">
    <property type="entry name" value="EGF_2"/>
    <property type="match status" value="10"/>
</dbReference>
<reference evidence="20" key="2">
    <citation type="submission" date="2025-08" db="UniProtKB">
        <authorList>
            <consortium name="Ensembl"/>
        </authorList>
    </citation>
    <scope>IDENTIFICATION</scope>
</reference>
<dbReference type="FunFam" id="2.10.25.10:FF:000018">
    <property type="entry name" value="Delta-like 1"/>
    <property type="match status" value="1"/>
</dbReference>
<dbReference type="InterPro" id="IPR001007">
    <property type="entry name" value="VWF_dom"/>
</dbReference>
<feature type="disulfide bond" evidence="13">
    <location>
        <begin position="463"/>
        <end position="472"/>
    </location>
</feature>
<evidence type="ECO:0000256" key="15">
    <source>
        <dbReference type="RuleBase" id="RU280815"/>
    </source>
</evidence>
<proteinExistence type="predicted"/>
<evidence type="ECO:0000256" key="16">
    <source>
        <dbReference type="SAM" id="MobiDB-lite"/>
    </source>
</evidence>
<dbReference type="PANTHER" id="PTHR12916:SF12">
    <property type="entry name" value="DELTA-LIKE PROTEIN"/>
    <property type="match status" value="1"/>
</dbReference>
<feature type="disulfide bond" evidence="13">
    <location>
        <begin position="388"/>
        <end position="397"/>
    </location>
</feature>
<comment type="function">
    <text evidence="15">Putative Notch ligand involved in the mediation of Notch signaling.</text>
</comment>
<evidence type="ECO:0000256" key="5">
    <source>
        <dbReference type="ARBA" id="ARBA00022729"/>
    </source>
</evidence>
<dbReference type="PROSITE" id="PS00010">
    <property type="entry name" value="ASX_HYDROXYL"/>
    <property type="match status" value="8"/>
</dbReference>
<dbReference type="FunFam" id="2.10.25.10:FF:000061">
    <property type="entry name" value="Delta-like protein"/>
    <property type="match status" value="3"/>
</dbReference>
<evidence type="ECO:0000256" key="6">
    <source>
        <dbReference type="ARBA" id="ARBA00022737"/>
    </source>
</evidence>
<feature type="domain" description="EGF-like" evidence="18">
    <location>
        <begin position="475"/>
        <end position="511"/>
    </location>
</feature>
<dbReference type="FunFam" id="2.10.25.10:FF:000472">
    <property type="entry name" value="Uncharacterized protein, isoform A"/>
    <property type="match status" value="1"/>
</dbReference>
<feature type="domain" description="EGF-like" evidence="18">
    <location>
        <begin position="617"/>
        <end position="653"/>
    </location>
</feature>
<dbReference type="InterPro" id="IPR013032">
    <property type="entry name" value="EGF-like_CS"/>
</dbReference>
<keyword evidence="5 15" id="KW-0732">Signal</keyword>
<dbReference type="FunFam" id="2.10.25.10:FF:000824">
    <property type="entry name" value="Delta-like protein"/>
    <property type="match status" value="1"/>
</dbReference>
<feature type="disulfide bond" evidence="13">
    <location>
        <begin position="312"/>
        <end position="321"/>
    </location>
</feature>
<dbReference type="GO" id="GO:0005509">
    <property type="term" value="F:calcium ion binding"/>
    <property type="evidence" value="ECO:0007669"/>
    <property type="project" value="InterPro"/>
</dbReference>
<comment type="subcellular location">
    <subcellularLocation>
        <location evidence="1 15">Membrane</location>
        <topology evidence="1 15">Single-pass type I membrane protein</topology>
    </subcellularLocation>
</comment>
<keyword evidence="10 15" id="KW-0472">Membrane</keyword>
<dbReference type="Pfam" id="PF07657">
    <property type="entry name" value="MNNL"/>
    <property type="match status" value="1"/>
</dbReference>
<keyword evidence="3 13" id="KW-0245">EGF-like domain</keyword>
<dbReference type="Gene3D" id="2.10.25.10">
    <property type="entry name" value="Laminin"/>
    <property type="match status" value="15"/>
</dbReference>
<sequence length="1233" mass="134817">RLAASFPLSATFFCFCQVCRSSGYLELRLERVENSGGRLASGRCCGGEGACLCRTYFRACAKEYQVEVTEGGPCSYGSASSGVLGGNSFQLENSRDKHSEAGTALIPFGFAWPRAFTLIVEVWHWDNSTIINNDKEDLLMERSVYRGEMNPGDERQVISHNGLTVSFQYSVRVRCDRHYYSNKCNKQCRPRDDYFGHYECDHLGNQQCLEGWTGPDCTNAICKQGCSESHGSCSAPGQCTCNYGWQGPLCDECLPYPGCVHGTCVKKWDCICEKNWGGLLCDKDLNYCGNHRPCVNGGTCLNTEPDEYRCDCPEGYSGKNCEIAEHACMSNPCANGGTCHEVASRFECHCPPGWTGPTCAKDKDECMSSPCAHGGTCIDLDNGFDCVCPPQWTGKTCQIDVNECVKRPCLNFYSCKNLIGGYHCACYPGWKGKSCNININTCYGQCQNGGTCKDDRHSYLCQCQPGFVGKHCEVQQSRCASAPCQNGGQCWTTHNSYECHCSPGYTGKTCQEQVDPCTPNPCQNKAQCHALQGDFYCACADEYEGKTCSGLRDHCKTSPCQVIDSCTIAVATNATEEGVWHISSNVCGPHGRCISQSGGNFTCACQPGFTGTYCHENINDCASSLCRNGGTCLDGIGAFQCLCPDGWQGQLCEQEVNECSSGPCMNGGLCLDLLNDFYCQCSDNWKGKTCQSRESQCDSTTCTNGGTCYDHGDSFRCVCPSGWGGITCNSATNSTCDSQPCANGGTCVGRGGAFTCICKDGWEGPDCTLNVDDCNPHPCYNGGVCVDGVNWFRCQCAPGFAGPDCRINVDECQSSPCSYGATCVDEINGYRCVCPQGRAGPRCHEFIGVGKGCQHSGMMVPHGSRWEDDCNTCRCINGNTKCTKVHCSSRPCLLDTSSVAAQRHLCPGGQKCSECTEHHSLTCLRPPCHQWGICSDPYEPPVNTNCQPNNNYLDKDCARVTLIFDTNSLPQGTTVEGICSELRYLPSTRTLAEDHALFILCEQSPSSSNAVEVAMVTSSAPEEQGDIQHVVSSIISVLSRRHNSTLLLAIREVKVETSLYFSPPSHPQTLFIDYLVPLLCVLFSLLWISCMVVCICWFRKRRKARERTSAPIEESTNNQRGPLLGAQSPHKDNVDSREESKSLMYPLDRVGDGAEKEHEDEDGDEKGGQGLVVDKCPSLKYTKGEVVYTICTQTQPTRTHYSSKDNRCKNVNILEERYSACIFGQIEQFHSDG</sequence>
<dbReference type="InterPro" id="IPR000152">
    <property type="entry name" value="EGF-type_Asp/Asn_hydroxyl_site"/>
</dbReference>
<comment type="caution">
    <text evidence="13">Lacks conserved residue(s) required for the propagation of feature annotation.</text>
</comment>
<feature type="domain" description="EGF-like" evidence="18">
    <location>
        <begin position="400"/>
        <end position="436"/>
    </location>
</feature>
<feature type="disulfide bond" evidence="13">
    <location>
        <begin position="758"/>
        <end position="767"/>
    </location>
</feature>
<keyword evidence="11 13" id="KW-1015">Disulfide bond</keyword>
<feature type="disulfide bond" evidence="13">
    <location>
        <begin position="539"/>
        <end position="548"/>
    </location>
</feature>
<feature type="disulfide bond" evidence="13">
    <location>
        <begin position="350"/>
        <end position="359"/>
    </location>
</feature>
<dbReference type="SMART" id="SM00179">
    <property type="entry name" value="EGF_CA"/>
    <property type="match status" value="14"/>
</dbReference>
<dbReference type="InterPro" id="IPR011651">
    <property type="entry name" value="Notch_ligand_N"/>
</dbReference>
<feature type="domain" description="EGF-like" evidence="18">
    <location>
        <begin position="362"/>
        <end position="398"/>
    </location>
</feature>
<dbReference type="GO" id="GO:0060218">
    <property type="term" value="P:hematopoietic stem cell differentiation"/>
    <property type="evidence" value="ECO:0007669"/>
    <property type="project" value="UniProtKB-ARBA"/>
</dbReference>
<feature type="transmembrane region" description="Helical" evidence="17">
    <location>
        <begin position="1074"/>
        <end position="1098"/>
    </location>
</feature>
<dbReference type="Pfam" id="PF12661">
    <property type="entry name" value="hEGF"/>
    <property type="match status" value="3"/>
</dbReference>
<dbReference type="PROSITE" id="PS00022">
    <property type="entry name" value="EGF_1"/>
    <property type="match status" value="15"/>
</dbReference>
<dbReference type="GO" id="GO:0061008">
    <property type="term" value="P:hepaticobiliary system development"/>
    <property type="evidence" value="ECO:0007669"/>
    <property type="project" value="UniProtKB-ARBA"/>
</dbReference>
<evidence type="ECO:0000256" key="12">
    <source>
        <dbReference type="ARBA" id="ARBA00023180"/>
    </source>
</evidence>
<dbReference type="GO" id="GO:1901222">
    <property type="term" value="P:regulation of non-canonical NF-kappaB signal transduction"/>
    <property type="evidence" value="ECO:0007669"/>
    <property type="project" value="UniProtKB-ARBA"/>
</dbReference>
<dbReference type="FunFam" id="2.10.25.140:FF:000001">
    <property type="entry name" value="Delta-like protein"/>
    <property type="match status" value="1"/>
</dbReference>
<feature type="disulfide bond" evidence="13">
    <location>
        <begin position="442"/>
        <end position="452"/>
    </location>
</feature>
<dbReference type="FunFam" id="2.10.25.10:FF:000143">
    <property type="entry name" value="Protein crumbs 1"/>
    <property type="match status" value="1"/>
</dbReference>
<feature type="domain" description="EGF-like" evidence="18">
    <location>
        <begin position="770"/>
        <end position="806"/>
    </location>
</feature>
<feature type="disulfide bond" evidence="13">
    <location>
        <begin position="681"/>
        <end position="690"/>
    </location>
</feature>
<dbReference type="Pfam" id="PF00008">
    <property type="entry name" value="EGF"/>
    <property type="match status" value="4"/>
</dbReference>
<feature type="domain" description="EGF-like" evidence="18">
    <location>
        <begin position="732"/>
        <end position="768"/>
    </location>
</feature>
<keyword evidence="4 15" id="KW-0812">Transmembrane</keyword>
<organism evidence="20 21">
    <name type="scientific">Pygocentrus nattereri</name>
    <name type="common">Red-bellied piranha</name>
    <dbReference type="NCBI Taxonomy" id="42514"/>
    <lineage>
        <taxon>Eukaryota</taxon>
        <taxon>Metazoa</taxon>
        <taxon>Chordata</taxon>
        <taxon>Craniata</taxon>
        <taxon>Vertebrata</taxon>
        <taxon>Euteleostomi</taxon>
        <taxon>Actinopterygii</taxon>
        <taxon>Neopterygii</taxon>
        <taxon>Teleostei</taxon>
        <taxon>Ostariophysi</taxon>
        <taxon>Characiformes</taxon>
        <taxon>Characoidei</taxon>
        <taxon>Pygocentrus</taxon>
    </lineage>
</organism>
<dbReference type="PRINTS" id="PR02059">
    <property type="entry name" value="JAGGEDFAMILY"/>
</dbReference>
<evidence type="ECO:0000256" key="10">
    <source>
        <dbReference type="ARBA" id="ARBA00023136"/>
    </source>
</evidence>
<evidence type="ECO:0000256" key="14">
    <source>
        <dbReference type="PROSITE-ProRule" id="PRU00377"/>
    </source>
</evidence>
<dbReference type="Pfam" id="PF23575">
    <property type="entry name" value="JAG1"/>
    <property type="match status" value="1"/>
</dbReference>
<dbReference type="GO" id="GO:0030878">
    <property type="term" value="P:thyroid gland development"/>
    <property type="evidence" value="ECO:0007669"/>
    <property type="project" value="UniProtKB-ARBA"/>
</dbReference>
<dbReference type="SUPFAM" id="SSF57196">
    <property type="entry name" value="EGF/Laminin"/>
    <property type="match status" value="10"/>
</dbReference>
<dbReference type="AlphaFoldDB" id="A0AAR2IKT9"/>
<evidence type="ECO:0000256" key="13">
    <source>
        <dbReference type="PROSITE-ProRule" id="PRU00076"/>
    </source>
</evidence>
<feature type="disulfide bond" evidence="13">
    <location>
        <begin position="643"/>
        <end position="652"/>
    </location>
</feature>
<dbReference type="GO" id="GO:0031017">
    <property type="term" value="P:exocrine pancreas development"/>
    <property type="evidence" value="ECO:0007669"/>
    <property type="project" value="UniProtKB-ARBA"/>
</dbReference>
<dbReference type="GO" id="GO:0005112">
    <property type="term" value="F:Notch binding"/>
    <property type="evidence" value="ECO:0007669"/>
    <property type="project" value="InterPro"/>
</dbReference>
<dbReference type="Pfam" id="PF21700">
    <property type="entry name" value="EGF_DL_JAG"/>
    <property type="match status" value="1"/>
</dbReference>
<evidence type="ECO:0000256" key="3">
    <source>
        <dbReference type="ARBA" id="ARBA00022536"/>
    </source>
</evidence>
<dbReference type="CDD" id="cd00054">
    <property type="entry name" value="EGF_CA"/>
    <property type="match status" value="13"/>
</dbReference>
<dbReference type="SMART" id="SM00215">
    <property type="entry name" value="VWC_out"/>
    <property type="match status" value="1"/>
</dbReference>
<feature type="region of interest" description="Disordered" evidence="16">
    <location>
        <begin position="1107"/>
        <end position="1170"/>
    </location>
</feature>
<feature type="domain" description="EGF-like" evidence="18">
    <location>
        <begin position="808"/>
        <end position="844"/>
    </location>
</feature>
<feature type="domain" description="EGF-like" evidence="18">
    <location>
        <begin position="284"/>
        <end position="322"/>
    </location>
</feature>
<dbReference type="GO" id="GO:0045597">
    <property type="term" value="P:positive regulation of cell differentiation"/>
    <property type="evidence" value="ECO:0007669"/>
    <property type="project" value="UniProtKB-ARBA"/>
</dbReference>
<evidence type="ECO:0000256" key="8">
    <source>
        <dbReference type="ARBA" id="ARBA00022976"/>
    </source>
</evidence>
<dbReference type="FunFam" id="2.10.25.10:FF:000148">
    <property type="entry name" value="Delta-like protein"/>
    <property type="match status" value="1"/>
</dbReference>
<keyword evidence="8" id="KW-0914">Notch signaling pathway</keyword>
<feature type="domain" description="EGF-like" evidence="18">
    <location>
        <begin position="693"/>
        <end position="729"/>
    </location>
</feature>
<feature type="disulfide bond" evidence="13">
    <location>
        <begin position="719"/>
        <end position="728"/>
    </location>
</feature>
<feature type="compositionally biased region" description="Basic and acidic residues" evidence="16">
    <location>
        <begin position="1129"/>
        <end position="1141"/>
    </location>
</feature>
<keyword evidence="2 15" id="KW-0217">Developmental protein</keyword>
<evidence type="ECO:0000313" key="20">
    <source>
        <dbReference type="Ensembl" id="ENSPNAP00000040283.1"/>
    </source>
</evidence>
<dbReference type="PANTHER" id="PTHR12916">
    <property type="entry name" value="CYTOCHROME C OXIDASE POLYPEPTIDE VIC-2"/>
    <property type="match status" value="1"/>
</dbReference>
<feature type="domain" description="EGF-like" evidence="18">
    <location>
        <begin position="577"/>
        <end position="615"/>
    </location>
</feature>
<dbReference type="InterPro" id="IPR001774">
    <property type="entry name" value="DSL"/>
</dbReference>
<feature type="disulfide bond" evidence="14">
    <location>
        <begin position="188"/>
        <end position="200"/>
    </location>
</feature>
<feature type="domain" description="DSL" evidence="19">
    <location>
        <begin position="173"/>
        <end position="217"/>
    </location>
</feature>
<dbReference type="SMART" id="SM00051">
    <property type="entry name" value="DSL"/>
    <property type="match status" value="1"/>
</dbReference>
<keyword evidence="9 15" id="KW-1133">Transmembrane helix</keyword>
<dbReference type="PRINTS" id="PR00010">
    <property type="entry name" value="EGFBLOOD"/>
</dbReference>
<evidence type="ECO:0000259" key="18">
    <source>
        <dbReference type="PROSITE" id="PS50026"/>
    </source>
</evidence>
<dbReference type="FunFam" id="2.10.25.10:FF:000613">
    <property type="entry name" value="Delta-like protein"/>
    <property type="match status" value="1"/>
</dbReference>
<dbReference type="InterPro" id="IPR001881">
    <property type="entry name" value="EGF-like_Ca-bd_dom"/>
</dbReference>
<dbReference type="SMART" id="SM00181">
    <property type="entry name" value="EGF"/>
    <property type="match status" value="16"/>
</dbReference>
<reference evidence="20 21" key="1">
    <citation type="submission" date="2020-10" db="EMBL/GenBank/DDBJ databases">
        <title>Pygocentrus nattereri (red-bellied piranha) genome, fPygNat1, primary haplotype.</title>
        <authorList>
            <person name="Myers G."/>
            <person name="Meyer A."/>
            <person name="Karagic N."/>
            <person name="Pippel M."/>
            <person name="Winkler S."/>
            <person name="Tracey A."/>
            <person name="Wood J."/>
            <person name="Formenti G."/>
            <person name="Howe K."/>
            <person name="Fedrigo O."/>
            <person name="Jarvis E.D."/>
        </authorList>
    </citation>
    <scope>NUCLEOTIDE SEQUENCE [LARGE SCALE GENOMIC DNA]</scope>
</reference>
<feature type="disulfide bond" evidence="13">
    <location>
        <begin position="501"/>
        <end position="510"/>
    </location>
</feature>
<feature type="disulfide bond" evidence="13">
    <location>
        <begin position="605"/>
        <end position="614"/>
    </location>
</feature>
<evidence type="ECO:0000256" key="17">
    <source>
        <dbReference type="SAM" id="Phobius"/>
    </source>
</evidence>
<dbReference type="FunFam" id="2.10.25.10:FF:000007">
    <property type="entry name" value="Delta-like protein"/>
    <property type="match status" value="1"/>
</dbReference>